<keyword evidence="2" id="KW-1185">Reference proteome</keyword>
<dbReference type="GO" id="GO:0016874">
    <property type="term" value="F:ligase activity"/>
    <property type="evidence" value="ECO:0007669"/>
    <property type="project" value="UniProtKB-KW"/>
</dbReference>
<dbReference type="KEGG" id="cpho:CPHO_09680"/>
<gene>
    <name evidence="1" type="ORF">CPHO_09680</name>
</gene>
<dbReference type="AlphaFoldDB" id="A0A1L7D4M6"/>
<accession>A0A1L7D4M6</accession>
<reference evidence="1 2" key="1">
    <citation type="submission" date="2014-08" db="EMBL/GenBank/DDBJ databases">
        <title>Complete genome sequence of Corynebacterium phocae M408/89/1(T)(=DSM 44612(T)), isolated from the common seal (Phoca vitulina).</title>
        <authorList>
            <person name="Ruckert C."/>
            <person name="Albersmeier A."/>
            <person name="Winkler A."/>
            <person name="Kalinowski J."/>
        </authorList>
    </citation>
    <scope>NUCLEOTIDE SEQUENCE [LARGE SCALE GENOMIC DNA]</scope>
    <source>
        <strain evidence="1 2">M408/89/1</strain>
    </source>
</reference>
<dbReference type="Gene3D" id="3.90.1140.10">
    <property type="entry name" value="Cyclic phosphodiesterase"/>
    <property type="match status" value="1"/>
</dbReference>
<dbReference type="EMBL" id="CP009249">
    <property type="protein sequence ID" value="APT93114.1"/>
    <property type="molecule type" value="Genomic_DNA"/>
</dbReference>
<sequence>MSKQSPENLLLYLAEPDRDYIDGLFAQLAQRGLPAQQQRPHISLTFAPRMSPAVVELAQQLLPPLIPATFRRAGTVVFGTKRKQTVAWLLETNAALEEAARSLSAANPDGRGPRWVPHLTMGLRLQREVVPDYIRALDQLTSPHFRELTAVEAAYWQPAHQRLHSIAKAAPPS</sequence>
<dbReference type="OrthoDB" id="4425319at2"/>
<dbReference type="SUPFAM" id="SSF55144">
    <property type="entry name" value="LigT-like"/>
    <property type="match status" value="1"/>
</dbReference>
<dbReference type="Proteomes" id="UP000185491">
    <property type="component" value="Chromosome"/>
</dbReference>
<evidence type="ECO:0000313" key="1">
    <source>
        <dbReference type="EMBL" id="APT93114.1"/>
    </source>
</evidence>
<dbReference type="RefSeq" id="WP_075735324.1">
    <property type="nucleotide sequence ID" value="NZ_CP009249.1"/>
</dbReference>
<evidence type="ECO:0000313" key="2">
    <source>
        <dbReference type="Proteomes" id="UP000185491"/>
    </source>
</evidence>
<name>A0A1L7D4M6_9CORY</name>
<dbReference type="InterPro" id="IPR009097">
    <property type="entry name" value="Cyclic_Pdiesterase"/>
</dbReference>
<organism evidence="1 2">
    <name type="scientific">Corynebacterium phocae</name>
    <dbReference type="NCBI Taxonomy" id="161895"/>
    <lineage>
        <taxon>Bacteria</taxon>
        <taxon>Bacillati</taxon>
        <taxon>Actinomycetota</taxon>
        <taxon>Actinomycetes</taxon>
        <taxon>Mycobacteriales</taxon>
        <taxon>Corynebacteriaceae</taxon>
        <taxon>Corynebacterium</taxon>
    </lineage>
</organism>
<proteinExistence type="predicted"/>
<protein>
    <submittedName>
        <fullName evidence="1">2'-5' RNA ligase</fullName>
    </submittedName>
</protein>
<keyword evidence="1" id="KW-0436">Ligase</keyword>